<organism evidence="1 2">
    <name type="scientific">Tissierella carlieri</name>
    <dbReference type="NCBI Taxonomy" id="689904"/>
    <lineage>
        <taxon>Bacteria</taxon>
        <taxon>Bacillati</taxon>
        <taxon>Bacillota</taxon>
        <taxon>Tissierellia</taxon>
        <taxon>Tissierellales</taxon>
        <taxon>Tissierellaceae</taxon>
        <taxon>Tissierella</taxon>
    </lineage>
</organism>
<name>A0ABT1S7X6_9FIRM</name>
<keyword evidence="2" id="KW-1185">Reference proteome</keyword>
<comment type="caution">
    <text evidence="1">The sequence shown here is derived from an EMBL/GenBank/DDBJ whole genome shotgun (WGS) entry which is preliminary data.</text>
</comment>
<dbReference type="InterPro" id="IPR024265">
    <property type="entry name" value="DUF3788"/>
</dbReference>
<evidence type="ECO:0000313" key="1">
    <source>
        <dbReference type="EMBL" id="MCQ4922580.1"/>
    </source>
</evidence>
<evidence type="ECO:0000313" key="2">
    <source>
        <dbReference type="Proteomes" id="UP001524478"/>
    </source>
</evidence>
<gene>
    <name evidence="1" type="ORF">NE686_05745</name>
</gene>
<protein>
    <submittedName>
        <fullName evidence="1">DUF3788 domain-containing protein</fullName>
    </submittedName>
</protein>
<accession>A0ABT1S7X6</accession>
<dbReference type="Proteomes" id="UP001524478">
    <property type="component" value="Unassembled WGS sequence"/>
</dbReference>
<dbReference type="RefSeq" id="WP_256310790.1">
    <property type="nucleotide sequence ID" value="NZ_JANGAC010000003.1"/>
</dbReference>
<reference evidence="1 2" key="1">
    <citation type="submission" date="2022-06" db="EMBL/GenBank/DDBJ databases">
        <title>Isolation of gut microbiota from human fecal samples.</title>
        <authorList>
            <person name="Pamer E.G."/>
            <person name="Barat B."/>
            <person name="Waligurski E."/>
            <person name="Medina S."/>
            <person name="Paddock L."/>
            <person name="Mostad J."/>
        </authorList>
    </citation>
    <scope>NUCLEOTIDE SEQUENCE [LARGE SCALE GENOMIC DNA]</scope>
    <source>
        <strain evidence="1 2">DFI.7.95</strain>
    </source>
</reference>
<dbReference type="Pfam" id="PF12663">
    <property type="entry name" value="DUF3788"/>
    <property type="match status" value="1"/>
</dbReference>
<dbReference type="EMBL" id="JANGAC010000003">
    <property type="protein sequence ID" value="MCQ4922580.1"/>
    <property type="molecule type" value="Genomic_DNA"/>
</dbReference>
<proteinExistence type="predicted"/>
<sequence>MKWSALYGPNNQPSLDEINRYVNTQLWQRLNLFLQSIYHIDPKLYYSQCSMQPGWNVKYRKYGKSLCTLYPMSGFYIALIVISNKESLETQLMLPSYSEYTQNLYQNTTSSHGSRWLMIKVTEPKVLDDVISLIQIRVKST</sequence>